<dbReference type="PANTHER" id="PTHR30055">
    <property type="entry name" value="HTH-TYPE TRANSCRIPTIONAL REGULATOR RUTR"/>
    <property type="match status" value="1"/>
</dbReference>
<dbReference type="EMBL" id="BOPF01000007">
    <property type="protein sequence ID" value="GIJ45571.1"/>
    <property type="molecule type" value="Genomic_DNA"/>
</dbReference>
<dbReference type="InterPro" id="IPR009057">
    <property type="entry name" value="Homeodomain-like_sf"/>
</dbReference>
<dbReference type="InterPro" id="IPR050109">
    <property type="entry name" value="HTH-type_TetR-like_transc_reg"/>
</dbReference>
<dbReference type="InterPro" id="IPR036271">
    <property type="entry name" value="Tet_transcr_reg_TetR-rel_C_sf"/>
</dbReference>
<reference evidence="4" key="1">
    <citation type="submission" date="2021-01" db="EMBL/GenBank/DDBJ databases">
        <title>Whole genome shotgun sequence of Virgisporangium aliadipatigenens NBRC 105644.</title>
        <authorList>
            <person name="Komaki H."/>
            <person name="Tamura T."/>
        </authorList>
    </citation>
    <scope>NUCLEOTIDE SEQUENCE</scope>
    <source>
        <strain evidence="4">NBRC 105644</strain>
    </source>
</reference>
<organism evidence="4 5">
    <name type="scientific">Virgisporangium aliadipatigenens</name>
    <dbReference type="NCBI Taxonomy" id="741659"/>
    <lineage>
        <taxon>Bacteria</taxon>
        <taxon>Bacillati</taxon>
        <taxon>Actinomycetota</taxon>
        <taxon>Actinomycetes</taxon>
        <taxon>Micromonosporales</taxon>
        <taxon>Micromonosporaceae</taxon>
        <taxon>Virgisporangium</taxon>
    </lineage>
</organism>
<dbReference type="PANTHER" id="PTHR30055:SF209">
    <property type="entry name" value="POSSIBLE TRANSCRIPTIONAL REGULATORY PROTEIN (PROBABLY TETR-FAMILY)"/>
    <property type="match status" value="1"/>
</dbReference>
<dbReference type="InterPro" id="IPR001647">
    <property type="entry name" value="HTH_TetR"/>
</dbReference>
<sequence>MPERARRSDARRSRAALLGAVGELLAERGPEFALTEVAARAGVSTATAYRHFSDTPAAVDAFVEDMIVSLLAAFDALPSVDPLADVRALCREWVVRAARWGAASVYTRSPRGVLARRDAGDPLLVGLYDRLAARVEAGIAAGVLPEQDVRFAVLMWATLLDERVVLDLVGSSGWATEDVVDRLTAALLRVLGWPGDHAY</sequence>
<dbReference type="RefSeq" id="WP_203899093.1">
    <property type="nucleotide sequence ID" value="NZ_BOPF01000007.1"/>
</dbReference>
<dbReference type="Pfam" id="PF00440">
    <property type="entry name" value="TetR_N"/>
    <property type="match status" value="1"/>
</dbReference>
<evidence type="ECO:0000256" key="2">
    <source>
        <dbReference type="PROSITE-ProRule" id="PRU00335"/>
    </source>
</evidence>
<keyword evidence="1 2" id="KW-0238">DNA-binding</keyword>
<name>A0A8J3YIA0_9ACTN</name>
<feature type="DNA-binding region" description="H-T-H motif" evidence="2">
    <location>
        <begin position="33"/>
        <end position="52"/>
    </location>
</feature>
<dbReference type="Gene3D" id="1.10.357.10">
    <property type="entry name" value="Tetracycline Repressor, domain 2"/>
    <property type="match status" value="1"/>
</dbReference>
<comment type="caution">
    <text evidence="4">The sequence shown here is derived from an EMBL/GenBank/DDBJ whole genome shotgun (WGS) entry which is preliminary data.</text>
</comment>
<dbReference type="SUPFAM" id="SSF46689">
    <property type="entry name" value="Homeodomain-like"/>
    <property type="match status" value="1"/>
</dbReference>
<feature type="domain" description="HTH tetR-type" evidence="3">
    <location>
        <begin position="11"/>
        <end position="70"/>
    </location>
</feature>
<evidence type="ECO:0000256" key="1">
    <source>
        <dbReference type="ARBA" id="ARBA00023125"/>
    </source>
</evidence>
<dbReference type="SUPFAM" id="SSF48498">
    <property type="entry name" value="Tetracyclin repressor-like, C-terminal domain"/>
    <property type="match status" value="1"/>
</dbReference>
<evidence type="ECO:0000313" key="4">
    <source>
        <dbReference type="EMBL" id="GIJ45571.1"/>
    </source>
</evidence>
<dbReference type="AlphaFoldDB" id="A0A8J3YIA0"/>
<dbReference type="GO" id="GO:0000976">
    <property type="term" value="F:transcription cis-regulatory region binding"/>
    <property type="evidence" value="ECO:0007669"/>
    <property type="project" value="TreeGrafter"/>
</dbReference>
<protein>
    <recommendedName>
        <fullName evidence="3">HTH tetR-type domain-containing protein</fullName>
    </recommendedName>
</protein>
<proteinExistence type="predicted"/>
<dbReference type="PRINTS" id="PR00455">
    <property type="entry name" value="HTHTETR"/>
</dbReference>
<accession>A0A8J3YIA0</accession>
<dbReference type="PROSITE" id="PS50977">
    <property type="entry name" value="HTH_TETR_2"/>
    <property type="match status" value="1"/>
</dbReference>
<gene>
    <name evidence="4" type="ORF">Val02_24570</name>
</gene>
<dbReference type="Proteomes" id="UP000619260">
    <property type="component" value="Unassembled WGS sequence"/>
</dbReference>
<evidence type="ECO:0000259" key="3">
    <source>
        <dbReference type="PROSITE" id="PS50977"/>
    </source>
</evidence>
<dbReference type="GO" id="GO:0003700">
    <property type="term" value="F:DNA-binding transcription factor activity"/>
    <property type="evidence" value="ECO:0007669"/>
    <property type="project" value="TreeGrafter"/>
</dbReference>
<evidence type="ECO:0000313" key="5">
    <source>
        <dbReference type="Proteomes" id="UP000619260"/>
    </source>
</evidence>
<keyword evidence="5" id="KW-1185">Reference proteome</keyword>